<dbReference type="PANTHER" id="PTHR24305:SF157">
    <property type="entry name" value="N-ACETYLTRYPTOPHAN 6-HYDROXYLASE IVOC-RELATED"/>
    <property type="match status" value="1"/>
</dbReference>
<dbReference type="Gene3D" id="1.10.630.10">
    <property type="entry name" value="Cytochrome P450"/>
    <property type="match status" value="1"/>
</dbReference>
<keyword evidence="4" id="KW-0560">Oxidoreductase</keyword>
<evidence type="ECO:0000256" key="2">
    <source>
        <dbReference type="ARBA" id="ARBA00010617"/>
    </source>
</evidence>
<comment type="similarity">
    <text evidence="2">Belongs to the cytochrome P450 family.</text>
</comment>
<dbReference type="AlphaFoldDB" id="A0A139IC37"/>
<reference evidence="9 10" key="1">
    <citation type="submission" date="2015-07" db="EMBL/GenBank/DDBJ databases">
        <title>Comparative genomics of the Sigatoka disease complex on banana suggests a link between parallel evolutionary changes in Pseudocercospora fijiensis and Pseudocercospora eumusae and increased virulence on the banana host.</title>
        <authorList>
            <person name="Chang T.-C."/>
            <person name="Salvucci A."/>
            <person name="Crous P.W."/>
            <person name="Stergiopoulos I."/>
        </authorList>
    </citation>
    <scope>NUCLEOTIDE SEQUENCE [LARGE SCALE GENOMIC DNA]</scope>
    <source>
        <strain evidence="9 10">CBS 116634</strain>
    </source>
</reference>
<evidence type="ECO:0000256" key="8">
    <source>
        <dbReference type="SAM" id="Phobius"/>
    </source>
</evidence>
<evidence type="ECO:0000256" key="4">
    <source>
        <dbReference type="ARBA" id="ARBA00023002"/>
    </source>
</evidence>
<comment type="caution">
    <text evidence="9">The sequence shown here is derived from an EMBL/GenBank/DDBJ whole genome shotgun (WGS) entry which is preliminary data.</text>
</comment>
<feature type="transmembrane region" description="Helical" evidence="8">
    <location>
        <begin position="12"/>
        <end position="30"/>
    </location>
</feature>
<gene>
    <name evidence="9" type="ORF">AC579_7643</name>
</gene>
<dbReference type="CDD" id="cd11062">
    <property type="entry name" value="CYP58-like"/>
    <property type="match status" value="1"/>
</dbReference>
<sequence length="569" mass="63665">MAVTIARAVGGLFLAFICYKLGIIFYNAFLHPLAKFPGPKSVATGWYKTVEEIFKGRNWTDCLKELHSKYGEIVRVGPNELHFSNPNAFHEIYNNANRWDKEETLYHCFGEDRSSFGFLTYKEAKQRKDVLAPLFSKRAIGDLQGLVKKNIERLCVALEKDGKTNKSSDMLFALRCFTLDVVTQYCFAKDVKSTEAKDFQAPIVIAMDASLPGFVVFRHFEAVRQIVFSLPGWLTKLTNPALAGLVDLQELLGTQVNEVVNNAQTLQKTPHATIYHRLMDQEANKATGVPSPGSLYEEAQALFFGGAESSGNTTMIGIYHILQSPAVLRRLKEELHSIWPDRNTIPPLEHLEKLPYLTAIIKESLRLSPSVPAPLPRIVPSAGASISGEKIPGGTCVGQSLIFVHYSKTTFDSPQTFDPERWLQPSSASLEKWMAVVSWPSLSFADMQKVRMRKLHHADDYEDLNADRLITSFSLKHRQTFKMGDPGRSGLHMTSSRNGDRYPGELFRGSAGHQYYAGSLSLRSMRTRRTVVEVKNSSADATKFLSAMDNSHTSEKSENCTSIPARPDF</sequence>
<dbReference type="InterPro" id="IPR050121">
    <property type="entry name" value="Cytochrome_P450_monoxygenase"/>
</dbReference>
<dbReference type="Proteomes" id="UP000073492">
    <property type="component" value="Unassembled WGS sequence"/>
</dbReference>
<accession>A0A139IC37</accession>
<keyword evidence="8" id="KW-0812">Transmembrane</keyword>
<dbReference type="STRING" id="113226.A0A139IC37"/>
<name>A0A139IC37_9PEZI</name>
<keyword evidence="3" id="KW-0479">Metal-binding</keyword>
<feature type="region of interest" description="Disordered" evidence="7">
    <location>
        <begin position="547"/>
        <end position="569"/>
    </location>
</feature>
<comment type="cofactor">
    <cofactor evidence="1">
        <name>heme</name>
        <dbReference type="ChEBI" id="CHEBI:30413"/>
    </cofactor>
</comment>
<evidence type="ECO:0000256" key="3">
    <source>
        <dbReference type="ARBA" id="ARBA00022723"/>
    </source>
</evidence>
<dbReference type="GO" id="GO:0005506">
    <property type="term" value="F:iron ion binding"/>
    <property type="evidence" value="ECO:0007669"/>
    <property type="project" value="InterPro"/>
</dbReference>
<dbReference type="OrthoDB" id="3945418at2759"/>
<organism evidence="9 10">
    <name type="scientific">Pseudocercospora musae</name>
    <dbReference type="NCBI Taxonomy" id="113226"/>
    <lineage>
        <taxon>Eukaryota</taxon>
        <taxon>Fungi</taxon>
        <taxon>Dikarya</taxon>
        <taxon>Ascomycota</taxon>
        <taxon>Pezizomycotina</taxon>
        <taxon>Dothideomycetes</taxon>
        <taxon>Dothideomycetidae</taxon>
        <taxon>Mycosphaerellales</taxon>
        <taxon>Mycosphaerellaceae</taxon>
        <taxon>Pseudocercospora</taxon>
    </lineage>
</organism>
<dbReference type="GO" id="GO:0004497">
    <property type="term" value="F:monooxygenase activity"/>
    <property type="evidence" value="ECO:0007669"/>
    <property type="project" value="UniProtKB-KW"/>
</dbReference>
<keyword evidence="5" id="KW-0408">Iron</keyword>
<protein>
    <submittedName>
        <fullName evidence="9">Uncharacterized protein</fullName>
    </submittedName>
</protein>
<keyword evidence="8" id="KW-1133">Transmembrane helix</keyword>
<proteinExistence type="inferred from homology"/>
<dbReference type="SUPFAM" id="SSF48264">
    <property type="entry name" value="Cytochrome P450"/>
    <property type="match status" value="1"/>
</dbReference>
<evidence type="ECO:0000256" key="5">
    <source>
        <dbReference type="ARBA" id="ARBA00023004"/>
    </source>
</evidence>
<dbReference type="GO" id="GO:0020037">
    <property type="term" value="F:heme binding"/>
    <property type="evidence" value="ECO:0007669"/>
    <property type="project" value="InterPro"/>
</dbReference>
<evidence type="ECO:0000313" key="9">
    <source>
        <dbReference type="EMBL" id="KXT12331.1"/>
    </source>
</evidence>
<dbReference type="InterPro" id="IPR002401">
    <property type="entry name" value="Cyt_P450_E_grp-I"/>
</dbReference>
<evidence type="ECO:0000256" key="7">
    <source>
        <dbReference type="SAM" id="MobiDB-lite"/>
    </source>
</evidence>
<evidence type="ECO:0000256" key="1">
    <source>
        <dbReference type="ARBA" id="ARBA00001971"/>
    </source>
</evidence>
<keyword evidence="8" id="KW-0472">Membrane</keyword>
<dbReference type="InterPro" id="IPR001128">
    <property type="entry name" value="Cyt_P450"/>
</dbReference>
<dbReference type="InterPro" id="IPR036396">
    <property type="entry name" value="Cyt_P450_sf"/>
</dbReference>
<dbReference type="GO" id="GO:0016705">
    <property type="term" value="F:oxidoreductase activity, acting on paired donors, with incorporation or reduction of molecular oxygen"/>
    <property type="evidence" value="ECO:0007669"/>
    <property type="project" value="InterPro"/>
</dbReference>
<dbReference type="Pfam" id="PF00067">
    <property type="entry name" value="p450"/>
    <property type="match status" value="1"/>
</dbReference>
<keyword evidence="10" id="KW-1185">Reference proteome</keyword>
<dbReference type="PRINTS" id="PR00463">
    <property type="entry name" value="EP450I"/>
</dbReference>
<dbReference type="EMBL" id="LFZO01000155">
    <property type="protein sequence ID" value="KXT12331.1"/>
    <property type="molecule type" value="Genomic_DNA"/>
</dbReference>
<evidence type="ECO:0000313" key="10">
    <source>
        <dbReference type="Proteomes" id="UP000073492"/>
    </source>
</evidence>
<evidence type="ECO:0000256" key="6">
    <source>
        <dbReference type="ARBA" id="ARBA00023033"/>
    </source>
</evidence>
<keyword evidence="6" id="KW-0503">Monooxygenase</keyword>
<dbReference type="PANTHER" id="PTHR24305">
    <property type="entry name" value="CYTOCHROME P450"/>
    <property type="match status" value="1"/>
</dbReference>